<protein>
    <submittedName>
        <fullName evidence="1">Uncharacterized protein</fullName>
    </submittedName>
</protein>
<keyword evidence="2" id="KW-1185">Reference proteome</keyword>
<dbReference type="AlphaFoldDB" id="A0A556R1U9"/>
<evidence type="ECO:0000313" key="2">
    <source>
        <dbReference type="Proteomes" id="UP000316508"/>
    </source>
</evidence>
<gene>
    <name evidence="1" type="ORF">FPK30_07005</name>
</gene>
<comment type="caution">
    <text evidence="1">The sequence shown here is derived from an EMBL/GenBank/DDBJ whole genome shotgun (WGS) entry which is preliminary data.</text>
</comment>
<dbReference type="EMBL" id="VMHK01000005">
    <property type="protein sequence ID" value="TSJ82851.1"/>
    <property type="molecule type" value="Genomic_DNA"/>
</dbReference>
<dbReference type="Proteomes" id="UP000316508">
    <property type="component" value="Unassembled WGS sequence"/>
</dbReference>
<proteinExistence type="predicted"/>
<dbReference type="RefSeq" id="WP_144085890.1">
    <property type="nucleotide sequence ID" value="NZ_VMHK01000005.1"/>
</dbReference>
<sequence length="73" mass="8027">MEGDEFPGLVFLDYDLDAILFKRSRMPGPDEHHGIQPIPSLDLLFACIMQDGIADFLVSVTPCLPALLVILSV</sequence>
<name>A0A556R1U9_9BIFI</name>
<evidence type="ECO:0000313" key="1">
    <source>
        <dbReference type="EMBL" id="TSJ82851.1"/>
    </source>
</evidence>
<organism evidence="1 2">
    <name type="scientific">Bifidobacterium apousia</name>
    <dbReference type="NCBI Taxonomy" id="2750996"/>
    <lineage>
        <taxon>Bacteria</taxon>
        <taxon>Bacillati</taxon>
        <taxon>Actinomycetota</taxon>
        <taxon>Actinomycetes</taxon>
        <taxon>Bifidobacteriales</taxon>
        <taxon>Bifidobacteriaceae</taxon>
        <taxon>Bifidobacterium</taxon>
    </lineage>
</organism>
<accession>A0A556R1U9</accession>
<reference evidence="1 2" key="1">
    <citation type="submission" date="2019-07" db="EMBL/GenBank/DDBJ databases">
        <title>Bifidobacterium asteroides genomes.</title>
        <authorList>
            <person name="Zheng H."/>
        </authorList>
    </citation>
    <scope>NUCLEOTIDE SEQUENCE [LARGE SCALE GENOMIC DNA]</scope>
    <source>
        <strain evidence="1 2">W8102</strain>
    </source>
</reference>